<dbReference type="Proteomes" id="UP000825935">
    <property type="component" value="Chromosome 31"/>
</dbReference>
<feature type="compositionally biased region" description="Low complexity" evidence="1">
    <location>
        <begin position="1"/>
        <end position="16"/>
    </location>
</feature>
<feature type="compositionally biased region" description="Low complexity" evidence="1">
    <location>
        <begin position="26"/>
        <end position="36"/>
    </location>
</feature>
<keyword evidence="3" id="KW-1185">Reference proteome</keyword>
<comment type="caution">
    <text evidence="2">The sequence shown here is derived from an EMBL/GenBank/DDBJ whole genome shotgun (WGS) entry which is preliminary data.</text>
</comment>
<name>A0A8T2R0G7_CERRI</name>
<evidence type="ECO:0000256" key="1">
    <source>
        <dbReference type="SAM" id="MobiDB-lite"/>
    </source>
</evidence>
<organism evidence="2 3">
    <name type="scientific">Ceratopteris richardii</name>
    <name type="common">Triangle waterfern</name>
    <dbReference type="NCBI Taxonomy" id="49495"/>
    <lineage>
        <taxon>Eukaryota</taxon>
        <taxon>Viridiplantae</taxon>
        <taxon>Streptophyta</taxon>
        <taxon>Embryophyta</taxon>
        <taxon>Tracheophyta</taxon>
        <taxon>Polypodiopsida</taxon>
        <taxon>Polypodiidae</taxon>
        <taxon>Polypodiales</taxon>
        <taxon>Pteridineae</taxon>
        <taxon>Pteridaceae</taxon>
        <taxon>Parkerioideae</taxon>
        <taxon>Ceratopteris</taxon>
    </lineage>
</organism>
<feature type="region of interest" description="Disordered" evidence="1">
    <location>
        <begin position="1"/>
        <end position="36"/>
    </location>
</feature>
<protein>
    <submittedName>
        <fullName evidence="2">Uncharacterized protein</fullName>
    </submittedName>
</protein>
<evidence type="ECO:0000313" key="3">
    <source>
        <dbReference type="Proteomes" id="UP000825935"/>
    </source>
</evidence>
<dbReference type="AlphaFoldDB" id="A0A8T2R0G7"/>
<reference evidence="2" key="1">
    <citation type="submission" date="2021-08" db="EMBL/GenBank/DDBJ databases">
        <title>WGS assembly of Ceratopteris richardii.</title>
        <authorList>
            <person name="Marchant D.B."/>
            <person name="Chen G."/>
            <person name="Jenkins J."/>
            <person name="Shu S."/>
            <person name="Leebens-Mack J."/>
            <person name="Grimwood J."/>
            <person name="Schmutz J."/>
            <person name="Soltis P."/>
            <person name="Soltis D."/>
            <person name="Chen Z.-H."/>
        </authorList>
    </citation>
    <scope>NUCLEOTIDE SEQUENCE</scope>
    <source>
        <strain evidence="2">Whitten #5841</strain>
        <tissue evidence="2">Leaf</tissue>
    </source>
</reference>
<sequence length="103" mass="11359">MTRNPTSISATSISSSVPRVQERPESISPLSSPISSNDLCILHSPRSRALYPIQERAIRICCPAHPLSCIRISSLYNHCPSLFRVLKAWSESKVGSEKNSPLL</sequence>
<proteinExistence type="predicted"/>
<accession>A0A8T2R0G7</accession>
<dbReference type="EMBL" id="CM035436">
    <property type="protein sequence ID" value="KAH7289390.1"/>
    <property type="molecule type" value="Genomic_DNA"/>
</dbReference>
<gene>
    <name evidence="2" type="ORF">KP509_31G073100</name>
</gene>
<evidence type="ECO:0000313" key="2">
    <source>
        <dbReference type="EMBL" id="KAH7289390.1"/>
    </source>
</evidence>